<dbReference type="EMBL" id="JALJOQ010000013">
    <property type="protein sequence ID" value="KAK9810875.1"/>
    <property type="molecule type" value="Genomic_DNA"/>
</dbReference>
<dbReference type="Gene3D" id="1.10.3290.10">
    <property type="entry name" value="Fido-like domain"/>
    <property type="match status" value="1"/>
</dbReference>
<evidence type="ECO:0000313" key="4">
    <source>
        <dbReference type="Proteomes" id="UP001465755"/>
    </source>
</evidence>
<evidence type="ECO:0000313" key="3">
    <source>
        <dbReference type="EMBL" id="KAK9810875.1"/>
    </source>
</evidence>
<dbReference type="InterPro" id="IPR003812">
    <property type="entry name" value="Fido"/>
</dbReference>
<dbReference type="InterPro" id="IPR036597">
    <property type="entry name" value="Fido-like_dom_sf"/>
</dbReference>
<proteinExistence type="predicted"/>
<feature type="active site" evidence="1">
    <location>
        <position position="194"/>
    </location>
</feature>
<accession>A0AAW1PR07</accession>
<comment type="caution">
    <text evidence="3">The sequence shown here is derived from an EMBL/GenBank/DDBJ whole genome shotgun (WGS) entry which is preliminary data.</text>
</comment>
<feature type="domain" description="Fido" evidence="2">
    <location>
        <begin position="102"/>
        <end position="256"/>
    </location>
</feature>
<evidence type="ECO:0000259" key="2">
    <source>
        <dbReference type="PROSITE" id="PS51459"/>
    </source>
</evidence>
<dbReference type="PANTHER" id="PTHR13504:SF38">
    <property type="entry name" value="FIDO DOMAIN-CONTAINING PROTEIN"/>
    <property type="match status" value="1"/>
</dbReference>
<name>A0AAW1PR07_9CHLO</name>
<organism evidence="3 4">
    <name type="scientific">Symbiochloris irregularis</name>
    <dbReference type="NCBI Taxonomy" id="706552"/>
    <lineage>
        <taxon>Eukaryota</taxon>
        <taxon>Viridiplantae</taxon>
        <taxon>Chlorophyta</taxon>
        <taxon>core chlorophytes</taxon>
        <taxon>Trebouxiophyceae</taxon>
        <taxon>Trebouxiales</taxon>
        <taxon>Trebouxiaceae</taxon>
        <taxon>Symbiochloris</taxon>
    </lineage>
</organism>
<reference evidence="3 4" key="1">
    <citation type="journal article" date="2024" name="Nat. Commun.">
        <title>Phylogenomics reveals the evolutionary origins of lichenization in chlorophyte algae.</title>
        <authorList>
            <person name="Puginier C."/>
            <person name="Libourel C."/>
            <person name="Otte J."/>
            <person name="Skaloud P."/>
            <person name="Haon M."/>
            <person name="Grisel S."/>
            <person name="Petersen M."/>
            <person name="Berrin J.G."/>
            <person name="Delaux P.M."/>
            <person name="Dal Grande F."/>
            <person name="Keller J."/>
        </authorList>
    </citation>
    <scope>NUCLEOTIDE SEQUENCE [LARGE SCALE GENOMIC DNA]</scope>
    <source>
        <strain evidence="3 4">SAG 2036</strain>
    </source>
</reference>
<dbReference type="InterPro" id="IPR040198">
    <property type="entry name" value="Fido_containing"/>
</dbReference>
<dbReference type="PANTHER" id="PTHR13504">
    <property type="entry name" value="FIDO DOMAIN-CONTAINING PROTEIN DDB_G0283145"/>
    <property type="match status" value="1"/>
</dbReference>
<gene>
    <name evidence="3" type="ORF">WJX73_004630</name>
</gene>
<keyword evidence="4" id="KW-1185">Reference proteome</keyword>
<dbReference type="AlphaFoldDB" id="A0AAW1PR07"/>
<dbReference type="PROSITE" id="PS51459">
    <property type="entry name" value="FIDO"/>
    <property type="match status" value="1"/>
</dbReference>
<dbReference type="Pfam" id="PF02661">
    <property type="entry name" value="Fic"/>
    <property type="match status" value="1"/>
</dbReference>
<protein>
    <recommendedName>
        <fullName evidence="2">Fido domain-containing protein</fullName>
    </recommendedName>
</protein>
<evidence type="ECO:0000256" key="1">
    <source>
        <dbReference type="PIRSR" id="PIRSR640198-1"/>
    </source>
</evidence>
<sequence length="274" mass="30271">MSFSKSLSSSELLPDHCKSTAVLFVYSSNQHERTRPTAFDLEAATALLFDLWDQASLGDAQVHAANSWYQEGGRDRAEGQAQLLQHMRALKFLCVDTLQQPLDPQLLKRAFAILMDGAVTAEGAAISKDFRTTGASVMTGHVYMQPDLVPQAVDKCLQGLSRSLSSARALGAQGLLAGPEIAARAFYELIHQIHPFVNGNGRLGTLLIARILMSLGAPFPLPLLNGHTKPHKHYQHVIAHYARHQHPIRLRLFILDCLHFRWADFSRFAAASVE</sequence>
<dbReference type="SUPFAM" id="SSF140931">
    <property type="entry name" value="Fic-like"/>
    <property type="match status" value="1"/>
</dbReference>
<dbReference type="Proteomes" id="UP001465755">
    <property type="component" value="Unassembled WGS sequence"/>
</dbReference>